<accession>A0AAN1XZI3</accession>
<dbReference type="SUPFAM" id="SSF56752">
    <property type="entry name" value="D-aminoacid aminotransferase-like PLP-dependent enzymes"/>
    <property type="match status" value="1"/>
</dbReference>
<reference evidence="1 2" key="1">
    <citation type="journal article" date="2022" name="ISME Commun">
        <title>Vulcanimicrobium alpinus gen. nov. sp. nov., the first cultivated representative of the candidate phylum 'Eremiobacterota', is a metabolically versatile aerobic anoxygenic phototroph.</title>
        <authorList>
            <person name="Yabe S."/>
            <person name="Muto K."/>
            <person name="Abe K."/>
            <person name="Yokota A."/>
            <person name="Staudigel H."/>
            <person name="Tebo B.M."/>
        </authorList>
    </citation>
    <scope>NUCLEOTIDE SEQUENCE [LARGE SCALE GENOMIC DNA]</scope>
    <source>
        <strain evidence="1 2">WC8-2</strain>
    </source>
</reference>
<dbReference type="InterPro" id="IPR043132">
    <property type="entry name" value="BCAT-like_C"/>
</dbReference>
<proteinExistence type="predicted"/>
<sequence length="78" mass="8649">MERAIDRSEIFCADEMFLSGSAAGVQWIESVDHRSIGNGTQGPVAKALIDLYGKVTRAELPKYSDWLLKTYASRTVRA</sequence>
<gene>
    <name evidence="1" type="ORF">WPS_35140</name>
</gene>
<dbReference type="RefSeq" id="WP_317995782.1">
    <property type="nucleotide sequence ID" value="NZ_AP025523.1"/>
</dbReference>
<organism evidence="1 2">
    <name type="scientific">Vulcanimicrobium alpinum</name>
    <dbReference type="NCBI Taxonomy" id="3016050"/>
    <lineage>
        <taxon>Bacteria</taxon>
        <taxon>Bacillati</taxon>
        <taxon>Vulcanimicrobiota</taxon>
        <taxon>Vulcanimicrobiia</taxon>
        <taxon>Vulcanimicrobiales</taxon>
        <taxon>Vulcanimicrobiaceae</taxon>
        <taxon>Vulcanimicrobium</taxon>
    </lineage>
</organism>
<evidence type="ECO:0000313" key="2">
    <source>
        <dbReference type="Proteomes" id="UP001317532"/>
    </source>
</evidence>
<dbReference type="EMBL" id="AP025523">
    <property type="protein sequence ID" value="BDE08238.1"/>
    <property type="molecule type" value="Genomic_DNA"/>
</dbReference>
<name>A0AAN1XZI3_UNVUL</name>
<dbReference type="Proteomes" id="UP001317532">
    <property type="component" value="Chromosome"/>
</dbReference>
<evidence type="ECO:0008006" key="3">
    <source>
        <dbReference type="Google" id="ProtNLM"/>
    </source>
</evidence>
<evidence type="ECO:0000313" key="1">
    <source>
        <dbReference type="EMBL" id="BDE08238.1"/>
    </source>
</evidence>
<protein>
    <recommendedName>
        <fullName evidence="3">Branched-chain amino acid aminotransferase</fullName>
    </recommendedName>
</protein>
<dbReference type="GO" id="GO:0003824">
    <property type="term" value="F:catalytic activity"/>
    <property type="evidence" value="ECO:0007669"/>
    <property type="project" value="InterPro"/>
</dbReference>
<dbReference type="AlphaFoldDB" id="A0AAN1XZI3"/>
<dbReference type="InterPro" id="IPR036038">
    <property type="entry name" value="Aminotransferase-like"/>
</dbReference>
<dbReference type="KEGG" id="vab:WPS_35140"/>
<keyword evidence="2" id="KW-1185">Reference proteome</keyword>
<dbReference type="Gene3D" id="3.20.10.10">
    <property type="entry name" value="D-amino Acid Aminotransferase, subunit A, domain 2"/>
    <property type="match status" value="1"/>
</dbReference>